<dbReference type="AlphaFoldDB" id="A0A7S3TSJ7"/>
<reference evidence="2" key="1">
    <citation type="submission" date="2021-01" db="EMBL/GenBank/DDBJ databases">
        <authorList>
            <person name="Corre E."/>
            <person name="Pelletier E."/>
            <person name="Niang G."/>
            <person name="Scheremetjew M."/>
            <person name="Finn R."/>
            <person name="Kale V."/>
            <person name="Holt S."/>
            <person name="Cochrane G."/>
            <person name="Meng A."/>
            <person name="Brown T."/>
            <person name="Cohen L."/>
        </authorList>
    </citation>
    <scope>NUCLEOTIDE SEQUENCE</scope>
    <source>
        <strain evidence="2">379</strain>
    </source>
</reference>
<gene>
    <name evidence="2" type="ORF">EHUX00137_LOCUS43048</name>
</gene>
<dbReference type="InterPro" id="IPR051412">
    <property type="entry name" value="Formin_Homology_Diaphanous_sf"/>
</dbReference>
<feature type="compositionally biased region" description="Pro residues" evidence="1">
    <location>
        <begin position="314"/>
        <end position="341"/>
    </location>
</feature>
<feature type="region of interest" description="Disordered" evidence="1">
    <location>
        <begin position="973"/>
        <end position="1001"/>
    </location>
</feature>
<organism evidence="2">
    <name type="scientific">Emiliania huxleyi</name>
    <name type="common">Coccolithophore</name>
    <name type="synonym">Pontosphaera huxleyi</name>
    <dbReference type="NCBI Taxonomy" id="2903"/>
    <lineage>
        <taxon>Eukaryota</taxon>
        <taxon>Haptista</taxon>
        <taxon>Haptophyta</taxon>
        <taxon>Prymnesiophyceae</taxon>
        <taxon>Isochrysidales</taxon>
        <taxon>Noelaerhabdaceae</taxon>
        <taxon>Emiliania</taxon>
    </lineage>
</organism>
<evidence type="ECO:0000313" key="2">
    <source>
        <dbReference type="EMBL" id="CAE0592096.1"/>
    </source>
</evidence>
<feature type="compositionally biased region" description="Pro residues" evidence="1">
    <location>
        <begin position="553"/>
        <end position="703"/>
    </location>
</feature>
<sequence>MHSKYVSVSCSIPAYTSGFASRRRKYTLASRAALLGGPRSSPAAVAASRAASLATFCASRSSSASTEPPILFVTMETMACGSAEEALRSTCITQSMRAELRESGCTSTLMAAASASATPAAAAGRRASAPSGTDAPSSSRDCRSRSWSERDQCSSRPRRSIGKSNWQYVIRSSGSGAATTSAAEQSGIQLRHKSASYATLSACVSEAPRSSPPSRIQKAAPSSVGRHSVRTPAASDASFHPPPPPSPLPPYECRIKVDDCYDLNSNAPNITKEECALYYDVTQVDNTTRLCALSDGDCDGSSEEVPLGLTECPSPLPPPPSPPPPSPPPPSPPPPSPPPFAPAVSVADGACSADVTGLSASDLLTTVTEADMVATITSSLAGGANDPDNGCKLDVACSGVTITITTTGTVDVVTTLSDSYYPSLVVAAPTPTGQYEQGTTINTIDEMPSGTGTGTYTVTWQLTSSGYPAVMPTGFDQSPAEGSEPKPYVGTYTAADMKTISCAITYTGELTASYDPATSASAYAAACQAALESLQATVGSLTMPIACTSETVAPPPPPPTRPPSPPPPLSPSPGPPPFPPPSPPPPSPPPSPAEPPPLPPPFGPPPSVPPPSAPASPSPPPPAPPAPPPPPPPSPPSIPSPPSPPPDPPPPTSPPPSPPPPILPPSPPEAPSPPSPPPAPPSPPEPPMPPPFAPPPPSPPPAKPGGITGDPHLHFAHGGEADFRGEDGFLYAMLHHSGLAVNALFEACAFFLTSPHNLKVRGTFVTDVFIKVKTELTGRMLRVEFTPNMPPTPLIHGIDGRARRIQVGDPPLVVEDVSVSVSQRDGAEMLHVRTAGWVIDATARLIWRSATPGKKQVDLAFAPLRDPLAPNPSTHKVVAPHGLIGQSFDGDNVAVDGKKDHYRELWWRQTSFKSKEILTEAQAEGAIEGAGEDYKVADFFGTDFKYGRFDVSEAAPRDVSSLTGAKRVATSPYDWRASKAGTSGDDARPEEEEVAPPVARK</sequence>
<dbReference type="PANTHER" id="PTHR45691:SF6">
    <property type="entry name" value="PROTEIN DIAPHANOUS"/>
    <property type="match status" value="1"/>
</dbReference>
<dbReference type="GO" id="GO:0030041">
    <property type="term" value="P:actin filament polymerization"/>
    <property type="evidence" value="ECO:0007669"/>
    <property type="project" value="TreeGrafter"/>
</dbReference>
<protein>
    <submittedName>
        <fullName evidence="2">Uncharacterized protein</fullName>
    </submittedName>
</protein>
<name>A0A7S3TSJ7_EMIHU</name>
<evidence type="ECO:0000256" key="1">
    <source>
        <dbReference type="SAM" id="MobiDB-lite"/>
    </source>
</evidence>
<proteinExistence type="predicted"/>
<feature type="compositionally biased region" description="Low complexity" evidence="1">
    <location>
        <begin position="122"/>
        <end position="139"/>
    </location>
</feature>
<feature type="region of interest" description="Disordered" evidence="1">
    <location>
        <begin position="300"/>
        <end position="341"/>
    </location>
</feature>
<feature type="region of interest" description="Disordered" evidence="1">
    <location>
        <begin position="122"/>
        <end position="160"/>
    </location>
</feature>
<accession>A0A7S3TSJ7</accession>
<feature type="region of interest" description="Disordered" evidence="1">
    <location>
        <begin position="206"/>
        <end position="247"/>
    </location>
</feature>
<dbReference type="PANTHER" id="PTHR45691">
    <property type="entry name" value="PROTEIN DIAPHANOUS"/>
    <property type="match status" value="1"/>
</dbReference>
<feature type="compositionally biased region" description="Basic and acidic residues" evidence="1">
    <location>
        <begin position="140"/>
        <end position="153"/>
    </location>
</feature>
<dbReference type="GO" id="GO:0005884">
    <property type="term" value="C:actin filament"/>
    <property type="evidence" value="ECO:0007669"/>
    <property type="project" value="TreeGrafter"/>
</dbReference>
<dbReference type="EMBL" id="HBIR01055286">
    <property type="protein sequence ID" value="CAE0592096.1"/>
    <property type="molecule type" value="Transcribed_RNA"/>
</dbReference>
<feature type="region of interest" description="Disordered" evidence="1">
    <location>
        <begin position="549"/>
        <end position="719"/>
    </location>
</feature>